<dbReference type="NCBIfam" id="NF038206">
    <property type="entry name" value="RGCVC_fam"/>
    <property type="match status" value="1"/>
</dbReference>
<dbReference type="AlphaFoldDB" id="A0A6J4QVA2"/>
<feature type="compositionally biased region" description="Basic and acidic residues" evidence="1">
    <location>
        <begin position="23"/>
        <end position="48"/>
    </location>
</feature>
<dbReference type="EMBL" id="CADCUS010000652">
    <property type="protein sequence ID" value="CAA9450469.1"/>
    <property type="molecule type" value="Genomic_DNA"/>
</dbReference>
<accession>A0A6J4QVA2</accession>
<name>A0A6J4QVA2_9PSEU</name>
<evidence type="ECO:0000313" key="2">
    <source>
        <dbReference type="EMBL" id="CAA9450469.1"/>
    </source>
</evidence>
<organism evidence="2">
    <name type="scientific">uncultured Pseudonocardia sp</name>
    <dbReference type="NCBI Taxonomy" id="211455"/>
    <lineage>
        <taxon>Bacteria</taxon>
        <taxon>Bacillati</taxon>
        <taxon>Actinomycetota</taxon>
        <taxon>Actinomycetes</taxon>
        <taxon>Pseudonocardiales</taxon>
        <taxon>Pseudonocardiaceae</taxon>
        <taxon>Pseudonocardia</taxon>
        <taxon>environmental samples</taxon>
    </lineage>
</organism>
<proteinExistence type="predicted"/>
<evidence type="ECO:0000256" key="1">
    <source>
        <dbReference type="SAM" id="MobiDB-lite"/>
    </source>
</evidence>
<sequence>MVRHPAQQRDTHVIIDASSAGTRTDHDPAVLPHPGREPGRHRDGRAPADPRACSACPHAADAHDGLGIRFCAATTAGGHHRGCICSAGTPRSG</sequence>
<gene>
    <name evidence="2" type="ORF">AVDCRST_MAG66-4848</name>
</gene>
<feature type="region of interest" description="Disordered" evidence="1">
    <location>
        <begin position="1"/>
        <end position="51"/>
    </location>
</feature>
<reference evidence="2" key="1">
    <citation type="submission" date="2020-02" db="EMBL/GenBank/DDBJ databases">
        <authorList>
            <person name="Meier V. D."/>
        </authorList>
    </citation>
    <scope>NUCLEOTIDE SEQUENCE</scope>
    <source>
        <strain evidence="2">AVDCRST_MAG66</strain>
    </source>
</reference>
<protein>
    <submittedName>
        <fullName evidence="2">Uncharacterized protein</fullName>
    </submittedName>
</protein>